<accession>A0ABM0M9I1</accession>
<dbReference type="Proteomes" id="UP000694865">
    <property type="component" value="Unplaced"/>
</dbReference>
<feature type="domain" description="Talin 1-like rod-segment" evidence="3">
    <location>
        <begin position="5"/>
        <end position="139"/>
    </location>
</feature>
<evidence type="ECO:0000256" key="2">
    <source>
        <dbReference type="ARBA" id="ARBA00022490"/>
    </source>
</evidence>
<organism evidence="4 5">
    <name type="scientific">Saccoglossus kowalevskii</name>
    <name type="common">Acorn worm</name>
    <dbReference type="NCBI Taxonomy" id="10224"/>
    <lineage>
        <taxon>Eukaryota</taxon>
        <taxon>Metazoa</taxon>
        <taxon>Hemichordata</taxon>
        <taxon>Enteropneusta</taxon>
        <taxon>Harrimaniidae</taxon>
        <taxon>Saccoglossus</taxon>
    </lineage>
</organism>
<gene>
    <name evidence="5" type="primary">LOC102807263</name>
</gene>
<dbReference type="CDD" id="cd12150">
    <property type="entry name" value="talin-RS"/>
    <property type="match status" value="1"/>
</dbReference>
<protein>
    <submittedName>
        <fullName evidence="5">Talin-1-like</fullName>
    </submittedName>
</protein>
<sequence length="150" mass="16041">DKAPGQKECDEAIDTINGVIKELDEASLAAINQNLVTKQESNLQGFQEQMANCTGEINEGIDRVVQAAKAHPEQLGHQVSSMANYFIPLASGAIGAASKTVNSQRQAALLELPKTVAESALQLMYAAKEGGGNPKVRAIYSHMYMSCDPH</sequence>
<dbReference type="GeneID" id="102807263"/>
<keyword evidence="4" id="KW-1185">Reference proteome</keyword>
<dbReference type="SUPFAM" id="SSF47220">
    <property type="entry name" value="alpha-catenin/vinculin-like"/>
    <property type="match status" value="1"/>
</dbReference>
<reference evidence="5" key="1">
    <citation type="submission" date="2025-08" db="UniProtKB">
        <authorList>
            <consortium name="RefSeq"/>
        </authorList>
    </citation>
    <scope>IDENTIFICATION</scope>
    <source>
        <tissue evidence="5">Testes</tissue>
    </source>
</reference>
<evidence type="ECO:0000313" key="5">
    <source>
        <dbReference type="RefSeq" id="XP_006816672.1"/>
    </source>
</evidence>
<evidence type="ECO:0000313" key="4">
    <source>
        <dbReference type="Proteomes" id="UP000694865"/>
    </source>
</evidence>
<keyword evidence="2" id="KW-0963">Cytoplasm</keyword>
<dbReference type="Gene3D" id="1.20.1420.10">
    <property type="entry name" value="Talin, central domain"/>
    <property type="match status" value="1"/>
</dbReference>
<dbReference type="InterPro" id="IPR037438">
    <property type="entry name" value="Talin1/2-RS"/>
</dbReference>
<evidence type="ECO:0000256" key="1">
    <source>
        <dbReference type="ARBA" id="ARBA00004496"/>
    </source>
</evidence>
<feature type="non-terminal residue" evidence="5">
    <location>
        <position position="150"/>
    </location>
</feature>
<dbReference type="InterPro" id="IPR054060">
    <property type="entry name" value="TLN1-like_RS"/>
</dbReference>
<proteinExistence type="predicted"/>
<dbReference type="RefSeq" id="XP_006816672.1">
    <property type="nucleotide sequence ID" value="XM_006816609.1"/>
</dbReference>
<dbReference type="Pfam" id="PF21865">
    <property type="entry name" value="TLN1-like_RS"/>
    <property type="match status" value="1"/>
</dbReference>
<evidence type="ECO:0000259" key="3">
    <source>
        <dbReference type="Pfam" id="PF21865"/>
    </source>
</evidence>
<dbReference type="PANTHER" id="PTHR19981">
    <property type="entry name" value="TALIN"/>
    <property type="match status" value="1"/>
</dbReference>
<comment type="subcellular location">
    <subcellularLocation>
        <location evidence="1">Cytoplasm</location>
    </subcellularLocation>
</comment>
<name>A0ABM0M9I1_SACKO</name>
<dbReference type="InterPro" id="IPR036723">
    <property type="entry name" value="Alpha-catenin/vinculin-like_sf"/>
</dbReference>
<feature type="non-terminal residue" evidence="5">
    <location>
        <position position="1"/>
    </location>
</feature>
<dbReference type="PANTHER" id="PTHR19981:SF1">
    <property type="entry name" value="RHEA, ISOFORM B"/>
    <property type="match status" value="1"/>
</dbReference>